<dbReference type="SUPFAM" id="SSF56349">
    <property type="entry name" value="DNA breaking-rejoining enzymes"/>
    <property type="match status" value="1"/>
</dbReference>
<feature type="domain" description="Tyr recombinase" evidence="2">
    <location>
        <begin position="2"/>
        <end position="94"/>
    </location>
</feature>
<comment type="caution">
    <text evidence="3">The sequence shown here is derived from an EMBL/GenBank/DDBJ whole genome shotgun (WGS) entry which is preliminary data.</text>
</comment>
<dbReference type="Proteomes" id="UP000546200">
    <property type="component" value="Unassembled WGS sequence"/>
</dbReference>
<dbReference type="GO" id="GO:0006310">
    <property type="term" value="P:DNA recombination"/>
    <property type="evidence" value="ECO:0007669"/>
    <property type="project" value="UniProtKB-KW"/>
</dbReference>
<accession>A0A7W9BFS6</accession>
<keyword evidence="1" id="KW-0233">DNA recombination</keyword>
<evidence type="ECO:0000256" key="1">
    <source>
        <dbReference type="ARBA" id="ARBA00023172"/>
    </source>
</evidence>
<dbReference type="InterPro" id="IPR011010">
    <property type="entry name" value="DNA_brk_join_enz"/>
</dbReference>
<dbReference type="InterPro" id="IPR013762">
    <property type="entry name" value="Integrase-like_cat_sf"/>
</dbReference>
<protein>
    <submittedName>
        <fullName evidence="3">Integrase</fullName>
    </submittedName>
</protein>
<dbReference type="PROSITE" id="PS51898">
    <property type="entry name" value="TYR_RECOMBINASE"/>
    <property type="match status" value="1"/>
</dbReference>
<evidence type="ECO:0000313" key="4">
    <source>
        <dbReference type="Proteomes" id="UP000546200"/>
    </source>
</evidence>
<proteinExistence type="predicted"/>
<dbReference type="GO" id="GO:0015074">
    <property type="term" value="P:DNA integration"/>
    <property type="evidence" value="ECO:0007669"/>
    <property type="project" value="InterPro"/>
</dbReference>
<evidence type="ECO:0000259" key="2">
    <source>
        <dbReference type="PROSITE" id="PS51898"/>
    </source>
</evidence>
<organism evidence="3 4">
    <name type="scientific">Sphingomonas aerophila</name>
    <dbReference type="NCBI Taxonomy" id="1344948"/>
    <lineage>
        <taxon>Bacteria</taxon>
        <taxon>Pseudomonadati</taxon>
        <taxon>Pseudomonadota</taxon>
        <taxon>Alphaproteobacteria</taxon>
        <taxon>Sphingomonadales</taxon>
        <taxon>Sphingomonadaceae</taxon>
        <taxon>Sphingomonas</taxon>
    </lineage>
</organism>
<sequence>MSNPARVLAEGDVRRMLRHASLLRYPDRNRVAILLSFKAGLRACEIAGLRWEMLLRPDGRIDQLLHISGYIAKNGHPRRVPIHPELKQALRGLR</sequence>
<dbReference type="GO" id="GO:0003677">
    <property type="term" value="F:DNA binding"/>
    <property type="evidence" value="ECO:0007669"/>
    <property type="project" value="InterPro"/>
</dbReference>
<evidence type="ECO:0000313" key="3">
    <source>
        <dbReference type="EMBL" id="MBB5716460.1"/>
    </source>
</evidence>
<dbReference type="Gene3D" id="1.10.443.10">
    <property type="entry name" value="Intergrase catalytic core"/>
    <property type="match status" value="1"/>
</dbReference>
<reference evidence="3 4" key="1">
    <citation type="submission" date="2020-08" db="EMBL/GenBank/DDBJ databases">
        <title>Genomic Encyclopedia of Type Strains, Phase IV (KMG-IV): sequencing the most valuable type-strain genomes for metagenomic binning, comparative biology and taxonomic classification.</title>
        <authorList>
            <person name="Goeker M."/>
        </authorList>
    </citation>
    <scope>NUCLEOTIDE SEQUENCE [LARGE SCALE GENOMIC DNA]</scope>
    <source>
        <strain evidence="3 4">DSM 100044</strain>
    </source>
</reference>
<gene>
    <name evidence="3" type="ORF">FHS94_003326</name>
</gene>
<dbReference type="InterPro" id="IPR002104">
    <property type="entry name" value="Integrase_catalytic"/>
</dbReference>
<dbReference type="CDD" id="cd00397">
    <property type="entry name" value="DNA_BRE_C"/>
    <property type="match status" value="1"/>
</dbReference>
<name>A0A7W9BFS6_9SPHN</name>
<keyword evidence="4" id="KW-1185">Reference proteome</keyword>
<dbReference type="AlphaFoldDB" id="A0A7W9BFS6"/>
<dbReference type="RefSeq" id="WP_184059771.1">
    <property type="nucleotide sequence ID" value="NZ_JACIJK010000011.1"/>
</dbReference>
<dbReference type="EMBL" id="JACIJK010000011">
    <property type="protein sequence ID" value="MBB5716460.1"/>
    <property type="molecule type" value="Genomic_DNA"/>
</dbReference>